<proteinExistence type="predicted"/>
<feature type="signal peptide" evidence="2">
    <location>
        <begin position="1"/>
        <end position="19"/>
    </location>
</feature>
<evidence type="ECO:0000313" key="4">
    <source>
        <dbReference type="Proteomes" id="UP000177625"/>
    </source>
</evidence>
<name>A0A1E1MV59_RHYSE</name>
<dbReference type="AlphaFoldDB" id="A0A1E1MV59"/>
<feature type="region of interest" description="Disordered" evidence="1">
    <location>
        <begin position="63"/>
        <end position="164"/>
    </location>
</feature>
<gene>
    <name evidence="3" type="ORF">RSE6_14377</name>
</gene>
<keyword evidence="2" id="KW-0732">Signal</keyword>
<feature type="chain" id="PRO_5009448745" evidence="2">
    <location>
        <begin position="20"/>
        <end position="164"/>
    </location>
</feature>
<protein>
    <submittedName>
        <fullName evidence="3">Uncharacterized protein</fullName>
    </submittedName>
</protein>
<dbReference type="PRINTS" id="PR01217">
    <property type="entry name" value="PRICHEXTENSN"/>
</dbReference>
<feature type="compositionally biased region" description="Low complexity" evidence="1">
    <location>
        <begin position="124"/>
        <end position="137"/>
    </location>
</feature>
<evidence type="ECO:0000256" key="1">
    <source>
        <dbReference type="SAM" id="MobiDB-lite"/>
    </source>
</evidence>
<accession>A0A1E1MV59</accession>
<evidence type="ECO:0000313" key="3">
    <source>
        <dbReference type="EMBL" id="CZT52961.1"/>
    </source>
</evidence>
<organism evidence="3 4">
    <name type="scientific">Rhynchosporium secalis</name>
    <name type="common">Barley scald fungus</name>
    <dbReference type="NCBI Taxonomy" id="38038"/>
    <lineage>
        <taxon>Eukaryota</taxon>
        <taxon>Fungi</taxon>
        <taxon>Dikarya</taxon>
        <taxon>Ascomycota</taxon>
        <taxon>Pezizomycotina</taxon>
        <taxon>Leotiomycetes</taxon>
        <taxon>Helotiales</taxon>
        <taxon>Ploettnerulaceae</taxon>
        <taxon>Rhynchosporium</taxon>
    </lineage>
</organism>
<reference evidence="4" key="1">
    <citation type="submission" date="2016-03" db="EMBL/GenBank/DDBJ databases">
        <authorList>
            <person name="Guldener U."/>
        </authorList>
    </citation>
    <scope>NUCLEOTIDE SEQUENCE [LARGE SCALE GENOMIC DNA]</scope>
</reference>
<evidence type="ECO:0000256" key="2">
    <source>
        <dbReference type="SAM" id="SignalP"/>
    </source>
</evidence>
<dbReference type="Proteomes" id="UP000177625">
    <property type="component" value="Unassembled WGS sequence"/>
</dbReference>
<sequence length="164" mass="17465">MQLHAILLLLVTGLLDADAAPVAQAYPPPSLSLSAVVPKPTNTVKLEPSLSRSTIILPSAPANWTLPPKPTWTDSVKPTGPTYTLPPKPTGTNIPTKPTSTFPPKPTVTVIPTKPAYTLPPKPTVTVTPPKPASTTAPPQPTRVTSKKPVPTYTHEEDEYKDDE</sequence>
<keyword evidence="4" id="KW-1185">Reference proteome</keyword>
<dbReference type="EMBL" id="FJVC01000662">
    <property type="protein sequence ID" value="CZT52961.1"/>
    <property type="molecule type" value="Genomic_DNA"/>
</dbReference>